<dbReference type="GO" id="GO:0043565">
    <property type="term" value="F:sequence-specific DNA binding"/>
    <property type="evidence" value="ECO:0007669"/>
    <property type="project" value="InterPro"/>
</dbReference>
<keyword evidence="3" id="KW-0804">Transcription</keyword>
<dbReference type="SUPFAM" id="SSF46689">
    <property type="entry name" value="Homeodomain-like"/>
    <property type="match status" value="1"/>
</dbReference>
<organism evidence="5 6">
    <name type="scientific">Mucilaginibacter gracilis</name>
    <dbReference type="NCBI Taxonomy" id="423350"/>
    <lineage>
        <taxon>Bacteria</taxon>
        <taxon>Pseudomonadati</taxon>
        <taxon>Bacteroidota</taxon>
        <taxon>Sphingobacteriia</taxon>
        <taxon>Sphingobacteriales</taxon>
        <taxon>Sphingobacteriaceae</taxon>
        <taxon>Mucilaginibacter</taxon>
    </lineage>
</organism>
<evidence type="ECO:0000313" key="6">
    <source>
        <dbReference type="Proteomes" id="UP000268007"/>
    </source>
</evidence>
<evidence type="ECO:0000313" key="5">
    <source>
        <dbReference type="EMBL" id="RKR84954.1"/>
    </source>
</evidence>
<dbReference type="Gene3D" id="1.10.10.60">
    <property type="entry name" value="Homeodomain-like"/>
    <property type="match status" value="1"/>
</dbReference>
<evidence type="ECO:0000259" key="4">
    <source>
        <dbReference type="PROSITE" id="PS01124"/>
    </source>
</evidence>
<keyword evidence="6" id="KW-1185">Reference proteome</keyword>
<dbReference type="EMBL" id="RBKU01000001">
    <property type="protein sequence ID" value="RKR84954.1"/>
    <property type="molecule type" value="Genomic_DNA"/>
</dbReference>
<evidence type="ECO:0000256" key="1">
    <source>
        <dbReference type="ARBA" id="ARBA00023015"/>
    </source>
</evidence>
<dbReference type="Proteomes" id="UP000268007">
    <property type="component" value="Unassembled WGS sequence"/>
</dbReference>
<gene>
    <name evidence="5" type="ORF">BDD43_5207</name>
</gene>
<dbReference type="InterPro" id="IPR054015">
    <property type="entry name" value="ExsA-like_N"/>
</dbReference>
<comment type="caution">
    <text evidence="5">The sequence shown here is derived from an EMBL/GenBank/DDBJ whole genome shotgun (WGS) entry which is preliminary data.</text>
</comment>
<dbReference type="PANTHER" id="PTHR43280:SF10">
    <property type="entry name" value="REGULATORY PROTEIN POCR"/>
    <property type="match status" value="1"/>
</dbReference>
<sequence>MEHNSHIQLNNLLYACVAQKQRGHEQFINEHAIGYVMAGETHLQTNNGLLIMKAGTMGLVRRNQLIKSVKIPPPGGEFKSVNIFLDQNFLRRYSADNKLPPAQKYSGDMLVELPPDPFLKGYFDSLLPYFNQGKPIKPAMAELKTLEAIELLLTLNPRFNDFLFDFSEPHKIDLEAYMNQNYMYNVPSAQFARLTGRSLAGFKRDFEKTFKTSPGQWLQQKRLNEAYYQIKQMGQKPSEVYLNVGFENLSHFSYVFKKAFGIAPSMI</sequence>
<evidence type="ECO:0000256" key="3">
    <source>
        <dbReference type="ARBA" id="ARBA00023163"/>
    </source>
</evidence>
<dbReference type="InterPro" id="IPR009057">
    <property type="entry name" value="Homeodomain-like_sf"/>
</dbReference>
<dbReference type="InterPro" id="IPR018060">
    <property type="entry name" value="HTH_AraC"/>
</dbReference>
<dbReference type="PROSITE" id="PS01124">
    <property type="entry name" value="HTH_ARAC_FAMILY_2"/>
    <property type="match status" value="1"/>
</dbReference>
<name>A0A495J978_9SPHI</name>
<dbReference type="PANTHER" id="PTHR43280">
    <property type="entry name" value="ARAC-FAMILY TRANSCRIPTIONAL REGULATOR"/>
    <property type="match status" value="1"/>
</dbReference>
<dbReference type="Pfam" id="PF12833">
    <property type="entry name" value="HTH_18"/>
    <property type="match status" value="1"/>
</dbReference>
<reference evidence="5 6" key="1">
    <citation type="submission" date="2018-10" db="EMBL/GenBank/DDBJ databases">
        <title>Genomic Encyclopedia of Archaeal and Bacterial Type Strains, Phase II (KMG-II): from individual species to whole genera.</title>
        <authorList>
            <person name="Goeker M."/>
        </authorList>
    </citation>
    <scope>NUCLEOTIDE SEQUENCE [LARGE SCALE GENOMIC DNA]</scope>
    <source>
        <strain evidence="5 6">DSM 18602</strain>
    </source>
</reference>
<dbReference type="AlphaFoldDB" id="A0A495J978"/>
<evidence type="ECO:0000256" key="2">
    <source>
        <dbReference type="ARBA" id="ARBA00023125"/>
    </source>
</evidence>
<dbReference type="SMART" id="SM00342">
    <property type="entry name" value="HTH_ARAC"/>
    <property type="match status" value="1"/>
</dbReference>
<dbReference type="OrthoDB" id="4480133at2"/>
<dbReference type="Pfam" id="PF22200">
    <property type="entry name" value="ExsA_N"/>
    <property type="match status" value="1"/>
</dbReference>
<dbReference type="RefSeq" id="WP_121200949.1">
    <property type="nucleotide sequence ID" value="NZ_RBKU01000001.1"/>
</dbReference>
<protein>
    <submittedName>
        <fullName evidence="5">AraC-like DNA-binding protein</fullName>
    </submittedName>
</protein>
<feature type="domain" description="HTH araC/xylS-type" evidence="4">
    <location>
        <begin position="172"/>
        <end position="267"/>
    </location>
</feature>
<dbReference type="GO" id="GO:0003700">
    <property type="term" value="F:DNA-binding transcription factor activity"/>
    <property type="evidence" value="ECO:0007669"/>
    <property type="project" value="InterPro"/>
</dbReference>
<accession>A0A495J978</accession>
<keyword evidence="1" id="KW-0805">Transcription regulation</keyword>
<proteinExistence type="predicted"/>
<keyword evidence="2 5" id="KW-0238">DNA-binding</keyword>